<evidence type="ECO:0000313" key="1">
    <source>
        <dbReference type="EMBL" id="GGF93695.1"/>
    </source>
</evidence>
<protein>
    <recommendedName>
        <fullName evidence="3">Lipoprotein</fullName>
    </recommendedName>
</protein>
<proteinExistence type="predicted"/>
<reference evidence="1" key="1">
    <citation type="journal article" date="2014" name="Int. J. Syst. Evol. Microbiol.">
        <title>Complete genome sequence of Corynebacterium casei LMG S-19264T (=DSM 44701T), isolated from a smear-ripened cheese.</title>
        <authorList>
            <consortium name="US DOE Joint Genome Institute (JGI-PGF)"/>
            <person name="Walter F."/>
            <person name="Albersmeier A."/>
            <person name="Kalinowski J."/>
            <person name="Ruckert C."/>
        </authorList>
    </citation>
    <scope>NUCLEOTIDE SEQUENCE</scope>
    <source>
        <strain evidence="1">CGMCC 1.15758</strain>
    </source>
</reference>
<dbReference type="EMBL" id="BMJS01000006">
    <property type="protein sequence ID" value="GGF93695.1"/>
    <property type="molecule type" value="Genomic_DNA"/>
</dbReference>
<dbReference type="RefSeq" id="WP_117001801.1">
    <property type="nucleotide sequence ID" value="NZ_BMJS01000006.1"/>
</dbReference>
<comment type="caution">
    <text evidence="1">The sequence shown here is derived from an EMBL/GenBank/DDBJ whole genome shotgun (WGS) entry which is preliminary data.</text>
</comment>
<name>A0A8J2Z3H2_9GAMM</name>
<reference evidence="1" key="2">
    <citation type="submission" date="2020-09" db="EMBL/GenBank/DDBJ databases">
        <authorList>
            <person name="Sun Q."/>
            <person name="Zhou Y."/>
        </authorList>
    </citation>
    <scope>NUCLEOTIDE SEQUENCE</scope>
    <source>
        <strain evidence="1">CGMCC 1.15758</strain>
    </source>
</reference>
<dbReference type="Proteomes" id="UP000636949">
    <property type="component" value="Unassembled WGS sequence"/>
</dbReference>
<gene>
    <name evidence="1" type="ORF">GCM10010995_08600</name>
</gene>
<evidence type="ECO:0008006" key="3">
    <source>
        <dbReference type="Google" id="ProtNLM"/>
    </source>
</evidence>
<dbReference type="AlphaFoldDB" id="A0A8J2Z3H2"/>
<sequence length="90" mass="9628">MKRQLSITQHIKVLSGGILCSTILISGCQAAPVSSADLKACANKGTKSCMVTFKKAQDYCSNLMSQGKDGKEKAESSDVCKTLIQVEWGE</sequence>
<dbReference type="PROSITE" id="PS51257">
    <property type="entry name" value="PROKAR_LIPOPROTEIN"/>
    <property type="match status" value="1"/>
</dbReference>
<organism evidence="1 2">
    <name type="scientific">Cysteiniphilum litorale</name>
    <dbReference type="NCBI Taxonomy" id="2056700"/>
    <lineage>
        <taxon>Bacteria</taxon>
        <taxon>Pseudomonadati</taxon>
        <taxon>Pseudomonadota</taxon>
        <taxon>Gammaproteobacteria</taxon>
        <taxon>Thiotrichales</taxon>
        <taxon>Fastidiosibacteraceae</taxon>
        <taxon>Cysteiniphilum</taxon>
    </lineage>
</organism>
<keyword evidence="2" id="KW-1185">Reference proteome</keyword>
<evidence type="ECO:0000313" key="2">
    <source>
        <dbReference type="Proteomes" id="UP000636949"/>
    </source>
</evidence>
<accession>A0A8J2Z3H2</accession>